<gene>
    <name evidence="2" type="ORF">FC20_GL001677</name>
</gene>
<keyword evidence="1" id="KW-0812">Transmembrane</keyword>
<dbReference type="PATRIC" id="fig|1293597.4.peg.1790"/>
<evidence type="ECO:0000256" key="1">
    <source>
        <dbReference type="SAM" id="Phobius"/>
    </source>
</evidence>
<organism evidence="2 3">
    <name type="scientific">Lactobacillus equicursoris DSM 19284 = JCM 14600 = CIP 110162</name>
    <dbReference type="NCBI Taxonomy" id="1293597"/>
    <lineage>
        <taxon>Bacteria</taxon>
        <taxon>Bacillati</taxon>
        <taxon>Bacillota</taxon>
        <taxon>Bacilli</taxon>
        <taxon>Lactobacillales</taxon>
        <taxon>Lactobacillaceae</taxon>
        <taxon>Lactobacillus</taxon>
    </lineage>
</organism>
<dbReference type="EMBL" id="AZDU01000007">
    <property type="protein sequence ID" value="KRL03091.1"/>
    <property type="molecule type" value="Genomic_DNA"/>
</dbReference>
<evidence type="ECO:0000313" key="2">
    <source>
        <dbReference type="EMBL" id="KRL03091.1"/>
    </source>
</evidence>
<keyword evidence="1" id="KW-1133">Transmembrane helix</keyword>
<keyword evidence="1" id="KW-0472">Membrane</keyword>
<protein>
    <submittedName>
        <fullName evidence="2">Uncharacterized protein</fullName>
    </submittedName>
</protein>
<reference evidence="2 3" key="1">
    <citation type="journal article" date="2015" name="Genome Announc.">
        <title>Expanding the biotechnology potential of lactobacilli through comparative genomics of 213 strains and associated genera.</title>
        <authorList>
            <person name="Sun Z."/>
            <person name="Harris H.M."/>
            <person name="McCann A."/>
            <person name="Guo C."/>
            <person name="Argimon S."/>
            <person name="Zhang W."/>
            <person name="Yang X."/>
            <person name="Jeffery I.B."/>
            <person name="Cooney J.C."/>
            <person name="Kagawa T.F."/>
            <person name="Liu W."/>
            <person name="Song Y."/>
            <person name="Salvetti E."/>
            <person name="Wrobel A."/>
            <person name="Rasinkangas P."/>
            <person name="Parkhill J."/>
            <person name="Rea M.C."/>
            <person name="O'Sullivan O."/>
            <person name="Ritari J."/>
            <person name="Douillard F.P."/>
            <person name="Paul Ross R."/>
            <person name="Yang R."/>
            <person name="Briner A.E."/>
            <person name="Felis G.E."/>
            <person name="de Vos W.M."/>
            <person name="Barrangou R."/>
            <person name="Klaenhammer T.R."/>
            <person name="Caufield P.W."/>
            <person name="Cui Y."/>
            <person name="Zhang H."/>
            <person name="O'Toole P.W."/>
        </authorList>
    </citation>
    <scope>NUCLEOTIDE SEQUENCE [LARGE SCALE GENOMIC DNA]</scope>
    <source>
        <strain evidence="2 3">DSM 19284</strain>
    </source>
</reference>
<feature type="transmembrane region" description="Helical" evidence="1">
    <location>
        <begin position="68"/>
        <end position="88"/>
    </location>
</feature>
<evidence type="ECO:0000313" key="3">
    <source>
        <dbReference type="Proteomes" id="UP000051074"/>
    </source>
</evidence>
<accession>K0NWJ1</accession>
<proteinExistence type="predicted"/>
<sequence>MEEAFELEIRYYKISCGAGGLGAVTANQSVKADVTTSAQIAADQAKAAANLTDAQAAAKTAADANSKAAIFVGILSILSSAPLLFFLFGKN</sequence>
<keyword evidence="3" id="KW-1185">Reference proteome</keyword>
<dbReference type="Proteomes" id="UP000051074">
    <property type="component" value="Unassembled WGS sequence"/>
</dbReference>
<dbReference type="RefSeq" id="WP_008462084.1">
    <property type="nucleotide sequence ID" value="NZ_AZDU01000007.1"/>
</dbReference>
<comment type="caution">
    <text evidence="2">The sequence shown here is derived from an EMBL/GenBank/DDBJ whole genome shotgun (WGS) entry which is preliminary data.</text>
</comment>
<dbReference type="STRING" id="1293597.FC20_GL001677"/>
<dbReference type="AlphaFoldDB" id="K0NWJ1"/>
<name>K0NWJ1_9LACO</name>